<feature type="transmembrane region" description="Helical" evidence="11">
    <location>
        <begin position="149"/>
        <end position="173"/>
    </location>
</feature>
<dbReference type="InterPro" id="IPR011701">
    <property type="entry name" value="MFS"/>
</dbReference>
<feature type="transmembrane region" description="Helical" evidence="11">
    <location>
        <begin position="86"/>
        <end position="107"/>
    </location>
</feature>
<feature type="domain" description="Major facilitator superfamily (MFS) profile" evidence="12">
    <location>
        <begin position="1"/>
        <end position="450"/>
    </location>
</feature>
<keyword evidence="4" id="KW-0762">Sugar transport</keyword>
<comment type="similarity">
    <text evidence="2">Belongs to the major facilitator superfamily. Organophosphate:Pi antiporter (OPA) (TC 2.A.1.4) family.</text>
</comment>
<reference evidence="13 15" key="2">
    <citation type="journal article" date="2013" name="Nature">
        <title>Insights into bilaterian evolution from three spiralian genomes.</title>
        <authorList>
            <person name="Simakov O."/>
            <person name="Marletaz F."/>
            <person name="Cho S.J."/>
            <person name="Edsinger-Gonzales E."/>
            <person name="Havlak P."/>
            <person name="Hellsten U."/>
            <person name="Kuo D.H."/>
            <person name="Larsson T."/>
            <person name="Lv J."/>
            <person name="Arendt D."/>
            <person name="Savage R."/>
            <person name="Osoegawa K."/>
            <person name="de Jong P."/>
            <person name="Grimwood J."/>
            <person name="Chapman J.A."/>
            <person name="Shapiro H."/>
            <person name="Aerts A."/>
            <person name="Otillar R.P."/>
            <person name="Terry A.Y."/>
            <person name="Boore J.L."/>
            <person name="Grigoriev I.V."/>
            <person name="Lindberg D.R."/>
            <person name="Seaver E.C."/>
            <person name="Weisblat D.A."/>
            <person name="Putnam N.H."/>
            <person name="Rokhsar D.S."/>
        </authorList>
    </citation>
    <scope>NUCLEOTIDE SEQUENCE</scope>
    <source>
        <strain evidence="13 15">I ESC-2004</strain>
    </source>
</reference>
<feature type="transmembrane region" description="Helical" evidence="11">
    <location>
        <begin position="393"/>
        <end position="415"/>
    </location>
</feature>
<dbReference type="PANTHER" id="PTHR43184">
    <property type="entry name" value="MAJOR FACILITATOR SUPERFAMILY TRANSPORTER 16, ISOFORM B"/>
    <property type="match status" value="1"/>
</dbReference>
<dbReference type="OMA" id="AMPYLID"/>
<feature type="transmembrane region" description="Helical" evidence="11">
    <location>
        <begin position="262"/>
        <end position="283"/>
    </location>
</feature>
<dbReference type="EMBL" id="KB293048">
    <property type="protein sequence ID" value="ELU16613.1"/>
    <property type="molecule type" value="Genomic_DNA"/>
</dbReference>
<evidence type="ECO:0000256" key="2">
    <source>
        <dbReference type="ARBA" id="ARBA00009598"/>
    </source>
</evidence>
<feature type="transmembrane region" description="Helical" evidence="11">
    <location>
        <begin position="55"/>
        <end position="74"/>
    </location>
</feature>
<dbReference type="AlphaFoldDB" id="R7VCQ8"/>
<evidence type="ECO:0000256" key="7">
    <source>
        <dbReference type="ARBA" id="ARBA00023136"/>
    </source>
</evidence>
<dbReference type="HOGENOM" id="CLU_001265_31_6_1"/>
<feature type="transmembrane region" description="Helical" evidence="11">
    <location>
        <begin position="350"/>
        <end position="372"/>
    </location>
</feature>
<keyword evidence="6 11" id="KW-1133">Transmembrane helix</keyword>
<dbReference type="PIRSF" id="PIRSF002808">
    <property type="entry name" value="Hexose_phosphate_transp"/>
    <property type="match status" value="1"/>
</dbReference>
<evidence type="ECO:0000256" key="9">
    <source>
        <dbReference type="ARBA" id="ARBA00042039"/>
    </source>
</evidence>
<keyword evidence="5 11" id="KW-0812">Transmembrane</keyword>
<evidence type="ECO:0000256" key="4">
    <source>
        <dbReference type="ARBA" id="ARBA00022597"/>
    </source>
</evidence>
<keyword evidence="7 11" id="KW-0472">Membrane</keyword>
<feature type="transmembrane region" description="Helical" evidence="11">
    <location>
        <begin position="327"/>
        <end position="344"/>
    </location>
</feature>
<gene>
    <name evidence="13" type="ORF">CAPTEDRAFT_151589</name>
</gene>
<dbReference type="OrthoDB" id="3639251at2759"/>
<dbReference type="Gene3D" id="1.20.1250.20">
    <property type="entry name" value="MFS general substrate transporter like domains"/>
    <property type="match status" value="2"/>
</dbReference>
<dbReference type="EnsemblMetazoa" id="CapteT151589">
    <property type="protein sequence ID" value="CapteP151589"/>
    <property type="gene ID" value="CapteG151589"/>
</dbReference>
<keyword evidence="15" id="KW-1185">Reference proteome</keyword>
<evidence type="ECO:0000256" key="11">
    <source>
        <dbReference type="SAM" id="Phobius"/>
    </source>
</evidence>
<dbReference type="Pfam" id="PF07690">
    <property type="entry name" value="MFS_1"/>
    <property type="match status" value="1"/>
</dbReference>
<evidence type="ECO:0000313" key="15">
    <source>
        <dbReference type="Proteomes" id="UP000014760"/>
    </source>
</evidence>
<comment type="subcellular location">
    <subcellularLocation>
        <location evidence="1">Membrane</location>
        <topology evidence="1">Multi-pass membrane protein</topology>
    </subcellularLocation>
</comment>
<evidence type="ECO:0000256" key="5">
    <source>
        <dbReference type="ARBA" id="ARBA00022692"/>
    </source>
</evidence>
<reference evidence="15" key="1">
    <citation type="submission" date="2012-12" db="EMBL/GenBank/DDBJ databases">
        <authorList>
            <person name="Hellsten U."/>
            <person name="Grimwood J."/>
            <person name="Chapman J.A."/>
            <person name="Shapiro H."/>
            <person name="Aerts A."/>
            <person name="Otillar R.P."/>
            <person name="Terry A.Y."/>
            <person name="Boore J.L."/>
            <person name="Simakov O."/>
            <person name="Marletaz F."/>
            <person name="Cho S.-J."/>
            <person name="Edsinger-Gonzales E."/>
            <person name="Havlak P."/>
            <person name="Kuo D.-H."/>
            <person name="Larsson T."/>
            <person name="Lv J."/>
            <person name="Arendt D."/>
            <person name="Savage R."/>
            <person name="Osoegawa K."/>
            <person name="de Jong P."/>
            <person name="Lindberg D.R."/>
            <person name="Seaver E.C."/>
            <person name="Weisblat D.A."/>
            <person name="Putnam N.H."/>
            <person name="Grigoriev I.V."/>
            <person name="Rokhsar D.S."/>
        </authorList>
    </citation>
    <scope>NUCLEOTIDE SEQUENCE</scope>
    <source>
        <strain evidence="15">I ESC-2004</strain>
    </source>
</reference>
<evidence type="ECO:0000256" key="6">
    <source>
        <dbReference type="ARBA" id="ARBA00022989"/>
    </source>
</evidence>
<reference evidence="14" key="3">
    <citation type="submission" date="2015-06" db="UniProtKB">
        <authorList>
            <consortium name="EnsemblMetazoa"/>
        </authorList>
    </citation>
    <scope>IDENTIFICATION</scope>
</reference>
<feature type="transmembrane region" description="Helical" evidence="11">
    <location>
        <begin position="179"/>
        <end position="200"/>
    </location>
</feature>
<dbReference type="Proteomes" id="UP000014760">
    <property type="component" value="Unassembled WGS sequence"/>
</dbReference>
<keyword evidence="3" id="KW-0813">Transport</keyword>
<evidence type="ECO:0000313" key="14">
    <source>
        <dbReference type="EnsemblMetazoa" id="CapteP151589"/>
    </source>
</evidence>
<proteinExistence type="inferred from homology"/>
<sequence length="464" mass="49795">MTYHLSRKPISVVKSILYRTCNTSAANVSIQTNHSTINISDCTSWAPFDRTDHQALLGSLDLAFLFSYAVGMFASGHIAERLNLRYFLSGGMVLTGLFTCLFGVGYFKSIHSLSFYVSMQVFAGLFSATGWPSVVACMGSWYGKGNRGLIMGLWNSHTSFGNILGSVIAGLFVTNAWGLSFIVPGLIIGGLGILVFFFLVPEPRHVGCEEPDSDAVPEREPLLSSSSSSSDVDSEVDVHPLPKQESPDEAIGFIDALCIPGVIEFALCLFFAKLVSYTFLFWLPDYIHYTTSFDSERSADLSTAFDWGGILGGILAGVVSDVSGARACTCFIMLLAAAPMMFVYQTFGSAGLGMSIVLLILVGAFVNGPYALITTAVSADLGTHHSLNGNAKALATVTAIIDGTGSVGAALGPLLTGIISDYGWKDVFYMLICANIIAMILLVRLVHKEIQGLLRSRRQRAQLS</sequence>
<dbReference type="PANTHER" id="PTHR43184:SF12">
    <property type="entry name" value="SUGAR PHOSPHATE EXCHANGER 3"/>
    <property type="match status" value="1"/>
</dbReference>
<feature type="transmembrane region" description="Helical" evidence="11">
    <location>
        <begin position="427"/>
        <end position="447"/>
    </location>
</feature>
<dbReference type="EMBL" id="AMQN01004264">
    <property type="status" value="NOT_ANNOTATED_CDS"/>
    <property type="molecule type" value="Genomic_DNA"/>
</dbReference>
<organism evidence="13">
    <name type="scientific">Capitella teleta</name>
    <name type="common">Polychaete worm</name>
    <dbReference type="NCBI Taxonomy" id="283909"/>
    <lineage>
        <taxon>Eukaryota</taxon>
        <taxon>Metazoa</taxon>
        <taxon>Spiralia</taxon>
        <taxon>Lophotrochozoa</taxon>
        <taxon>Annelida</taxon>
        <taxon>Polychaeta</taxon>
        <taxon>Sedentaria</taxon>
        <taxon>Scolecida</taxon>
        <taxon>Capitellidae</taxon>
        <taxon>Capitella</taxon>
    </lineage>
</organism>
<dbReference type="STRING" id="283909.R7VCQ8"/>
<evidence type="ECO:0000313" key="13">
    <source>
        <dbReference type="EMBL" id="ELU16613.1"/>
    </source>
</evidence>
<dbReference type="InterPro" id="IPR036259">
    <property type="entry name" value="MFS_trans_sf"/>
</dbReference>
<dbReference type="GO" id="GO:0022857">
    <property type="term" value="F:transmembrane transporter activity"/>
    <property type="evidence" value="ECO:0007669"/>
    <property type="project" value="InterPro"/>
</dbReference>
<evidence type="ECO:0000256" key="1">
    <source>
        <dbReference type="ARBA" id="ARBA00004141"/>
    </source>
</evidence>
<evidence type="ECO:0000256" key="8">
    <source>
        <dbReference type="ARBA" id="ARBA00041091"/>
    </source>
</evidence>
<dbReference type="FunCoup" id="R7VCQ8">
    <property type="interactions" value="230"/>
</dbReference>
<dbReference type="SUPFAM" id="SSF103473">
    <property type="entry name" value="MFS general substrate transporter"/>
    <property type="match status" value="1"/>
</dbReference>
<protein>
    <recommendedName>
        <fullName evidence="8">Sugar phosphate exchanger 3</fullName>
    </recommendedName>
    <alternativeName>
        <fullName evidence="9">Solute carrier family 37 member 3</fullName>
    </alternativeName>
</protein>
<evidence type="ECO:0000256" key="10">
    <source>
        <dbReference type="SAM" id="MobiDB-lite"/>
    </source>
</evidence>
<dbReference type="GO" id="GO:0016020">
    <property type="term" value="C:membrane"/>
    <property type="evidence" value="ECO:0007669"/>
    <property type="project" value="UniProtKB-SubCell"/>
</dbReference>
<name>R7VCQ8_CAPTE</name>
<feature type="transmembrane region" description="Helical" evidence="11">
    <location>
        <begin position="113"/>
        <end position="137"/>
    </location>
</feature>
<dbReference type="InterPro" id="IPR020846">
    <property type="entry name" value="MFS_dom"/>
</dbReference>
<feature type="region of interest" description="Disordered" evidence="10">
    <location>
        <begin position="209"/>
        <end position="244"/>
    </location>
</feature>
<accession>R7VCQ8</accession>
<dbReference type="InterPro" id="IPR000849">
    <property type="entry name" value="Sugar_P_transporter"/>
</dbReference>
<dbReference type="PROSITE" id="PS50850">
    <property type="entry name" value="MFS"/>
    <property type="match status" value="1"/>
</dbReference>
<evidence type="ECO:0000259" key="12">
    <source>
        <dbReference type="PROSITE" id="PS50850"/>
    </source>
</evidence>
<evidence type="ECO:0000256" key="3">
    <source>
        <dbReference type="ARBA" id="ARBA00022448"/>
    </source>
</evidence>